<protein>
    <submittedName>
        <fullName evidence="1">Uncharacterized protein</fullName>
    </submittedName>
</protein>
<evidence type="ECO:0000313" key="2">
    <source>
        <dbReference type="Proteomes" id="UP000830055"/>
    </source>
</evidence>
<dbReference type="Proteomes" id="UP000830055">
    <property type="component" value="Chromosome"/>
</dbReference>
<dbReference type="EMBL" id="AP025516">
    <property type="protein sequence ID" value="BDD87143.1"/>
    <property type="molecule type" value="Genomic_DNA"/>
</dbReference>
<keyword evidence="2" id="KW-1185">Reference proteome</keyword>
<organism evidence="1 2">
    <name type="scientific">Desulfofustis limnaeus</name>
    <dbReference type="NCBI Taxonomy" id="2740163"/>
    <lineage>
        <taxon>Bacteria</taxon>
        <taxon>Pseudomonadati</taxon>
        <taxon>Thermodesulfobacteriota</taxon>
        <taxon>Desulfobulbia</taxon>
        <taxon>Desulfobulbales</taxon>
        <taxon>Desulfocapsaceae</taxon>
        <taxon>Desulfofustis</taxon>
    </lineage>
</organism>
<sequence>MTEYHIDVENHGLIADTVAEMGGEYFFGNGFSHSEAAPWWYSMDKVRLQAALVPSGACLRSWN</sequence>
<evidence type="ECO:0000313" key="1">
    <source>
        <dbReference type="EMBL" id="BDD87143.1"/>
    </source>
</evidence>
<reference evidence="1 2" key="1">
    <citation type="submission" date="2022-01" db="EMBL/GenBank/DDBJ databases">
        <title>Desulfofustis limnae sp. nov., a novel mesophilic sulfate-reducing bacterium isolated from marsh soil.</title>
        <authorList>
            <person name="Watanabe M."/>
            <person name="Takahashi A."/>
            <person name="Kojima H."/>
            <person name="Fukui M."/>
        </authorList>
    </citation>
    <scope>NUCLEOTIDE SEQUENCE [LARGE SCALE GENOMIC DNA]</scope>
    <source>
        <strain evidence="1 2">PPLL</strain>
    </source>
</reference>
<accession>A0ABN6M2M3</accession>
<name>A0ABN6M2M3_9BACT</name>
<proteinExistence type="predicted"/>
<gene>
    <name evidence="1" type="ORF">DPPLL_15080</name>
</gene>